<evidence type="ECO:0000256" key="1">
    <source>
        <dbReference type="ARBA" id="ARBA00022485"/>
    </source>
</evidence>
<dbReference type="CDD" id="cd10030">
    <property type="entry name" value="UDG-F4_TTUDGA_SPO1dp_like"/>
    <property type="match status" value="1"/>
</dbReference>
<keyword evidence="1" id="KW-0004">4Fe-4S</keyword>
<evidence type="ECO:0000256" key="2">
    <source>
        <dbReference type="ARBA" id="ARBA00022723"/>
    </source>
</evidence>
<dbReference type="PANTHER" id="PTHR33693">
    <property type="entry name" value="TYPE-5 URACIL-DNA GLYCOSYLASE"/>
    <property type="match status" value="1"/>
</dbReference>
<evidence type="ECO:0000256" key="5">
    <source>
        <dbReference type="ARBA" id="ARBA00023004"/>
    </source>
</evidence>
<dbReference type="InterPro" id="IPR036895">
    <property type="entry name" value="Uracil-DNA_glycosylase-like_sf"/>
</dbReference>
<dbReference type="Pfam" id="PF03167">
    <property type="entry name" value="UDG"/>
    <property type="match status" value="1"/>
</dbReference>
<reference evidence="9 10" key="1">
    <citation type="journal article" date="2019" name="Int. J. Syst. Evol. Microbiol.">
        <title>The Global Catalogue of Microorganisms (GCM) 10K type strain sequencing project: providing services to taxonomists for standard genome sequencing and annotation.</title>
        <authorList>
            <consortium name="The Broad Institute Genomics Platform"/>
            <consortium name="The Broad Institute Genome Sequencing Center for Infectious Disease"/>
            <person name="Wu L."/>
            <person name="Ma J."/>
        </authorList>
    </citation>
    <scope>NUCLEOTIDE SEQUENCE [LARGE SCALE GENOMIC DNA]</scope>
    <source>
        <strain evidence="9 10">RDMS1</strain>
    </source>
</reference>
<sequence length="209" mass="22788">MAEFPNPDSKNAIAESCTRCSALVESRECISWGVGPNNADLVVVGEAPGAGTPDAEQWQGGNWTGMAYTTRHSGRKIRDMMAEIGYSGVYYTNAVKCFPSDGAGSNREPTSEERTNCRSHLVREIKQIRPQCVITTGKHATQALLAVEEKTIDGFLDTILEPITCPKLAVPVLPILHPSYQAVWLSRLGFTRESYLDAIRKAIEAAESS</sequence>
<name>A0ABD5YR35_9EURY</name>
<dbReference type="InterPro" id="IPR005122">
    <property type="entry name" value="Uracil-DNA_glycosylase-like"/>
</dbReference>
<evidence type="ECO:0000256" key="4">
    <source>
        <dbReference type="ARBA" id="ARBA00022801"/>
    </source>
</evidence>
<proteinExistence type="predicted"/>
<dbReference type="RefSeq" id="WP_264555507.1">
    <property type="nucleotide sequence ID" value="NZ_CP109979.1"/>
</dbReference>
<dbReference type="AlphaFoldDB" id="A0ABD5YR35"/>
<evidence type="ECO:0000259" key="8">
    <source>
        <dbReference type="SMART" id="SM00986"/>
    </source>
</evidence>
<dbReference type="Proteomes" id="UP001596417">
    <property type="component" value="Unassembled WGS sequence"/>
</dbReference>
<evidence type="ECO:0000313" key="9">
    <source>
        <dbReference type="EMBL" id="MFC7191679.1"/>
    </source>
</evidence>
<keyword evidence="3" id="KW-0227">DNA damage</keyword>
<dbReference type="SUPFAM" id="SSF52141">
    <property type="entry name" value="Uracil-DNA glycosylase-like"/>
    <property type="match status" value="1"/>
</dbReference>
<keyword evidence="10" id="KW-1185">Reference proteome</keyword>
<keyword evidence="5" id="KW-0408">Iron</keyword>
<evidence type="ECO:0000256" key="3">
    <source>
        <dbReference type="ARBA" id="ARBA00022763"/>
    </source>
</evidence>
<comment type="caution">
    <text evidence="9">The sequence shown here is derived from an EMBL/GenBank/DDBJ whole genome shotgun (WGS) entry which is preliminary data.</text>
</comment>
<dbReference type="GO" id="GO:0051539">
    <property type="term" value="F:4 iron, 4 sulfur cluster binding"/>
    <property type="evidence" value="ECO:0007669"/>
    <property type="project" value="UniProtKB-KW"/>
</dbReference>
<evidence type="ECO:0000256" key="7">
    <source>
        <dbReference type="ARBA" id="ARBA00023204"/>
    </source>
</evidence>
<dbReference type="InterPro" id="IPR051536">
    <property type="entry name" value="UDG_Type-4/5"/>
</dbReference>
<protein>
    <submittedName>
        <fullName evidence="9">Uracil-DNA glycosylase family protein</fullName>
    </submittedName>
</protein>
<dbReference type="GeneID" id="76201447"/>
<feature type="domain" description="Uracil-DNA glycosylase-like" evidence="8">
    <location>
        <begin position="32"/>
        <end position="200"/>
    </location>
</feature>
<evidence type="ECO:0000256" key="6">
    <source>
        <dbReference type="ARBA" id="ARBA00023014"/>
    </source>
</evidence>
<dbReference type="GO" id="GO:0006281">
    <property type="term" value="P:DNA repair"/>
    <property type="evidence" value="ECO:0007669"/>
    <property type="project" value="UniProtKB-KW"/>
</dbReference>
<keyword evidence="7" id="KW-0234">DNA repair</keyword>
<organism evidence="9 10">
    <name type="scientific">Halocatena marina</name>
    <dbReference type="NCBI Taxonomy" id="2934937"/>
    <lineage>
        <taxon>Archaea</taxon>
        <taxon>Methanobacteriati</taxon>
        <taxon>Methanobacteriota</taxon>
        <taxon>Stenosarchaea group</taxon>
        <taxon>Halobacteria</taxon>
        <taxon>Halobacteriales</taxon>
        <taxon>Natronomonadaceae</taxon>
        <taxon>Halocatena</taxon>
    </lineage>
</organism>
<keyword evidence="2" id="KW-0479">Metal-binding</keyword>
<dbReference type="SMART" id="SM00987">
    <property type="entry name" value="UreE_C"/>
    <property type="match status" value="1"/>
</dbReference>
<dbReference type="GO" id="GO:0046872">
    <property type="term" value="F:metal ion binding"/>
    <property type="evidence" value="ECO:0007669"/>
    <property type="project" value="UniProtKB-KW"/>
</dbReference>
<dbReference type="Gene3D" id="3.40.470.10">
    <property type="entry name" value="Uracil-DNA glycosylase-like domain"/>
    <property type="match status" value="1"/>
</dbReference>
<dbReference type="SMART" id="SM00986">
    <property type="entry name" value="UDG"/>
    <property type="match status" value="1"/>
</dbReference>
<accession>A0ABD5YR35</accession>
<keyword evidence="4" id="KW-0378">Hydrolase</keyword>
<keyword evidence="6" id="KW-0411">Iron-sulfur</keyword>
<dbReference type="EMBL" id="JBHTAX010000001">
    <property type="protein sequence ID" value="MFC7191679.1"/>
    <property type="molecule type" value="Genomic_DNA"/>
</dbReference>
<dbReference type="GO" id="GO:0097506">
    <property type="term" value="F:deaminated base DNA N-glycosylase activity"/>
    <property type="evidence" value="ECO:0007669"/>
    <property type="project" value="UniProtKB-ARBA"/>
</dbReference>
<gene>
    <name evidence="9" type="ORF">ACFQL7_19065</name>
</gene>
<dbReference type="PANTHER" id="PTHR33693:SF1">
    <property type="entry name" value="TYPE-4 URACIL-DNA GLYCOSYLASE"/>
    <property type="match status" value="1"/>
</dbReference>
<evidence type="ECO:0000313" key="10">
    <source>
        <dbReference type="Proteomes" id="UP001596417"/>
    </source>
</evidence>